<organism evidence="1 2">
    <name type="scientific">Phascolomyces articulosus</name>
    <dbReference type="NCBI Taxonomy" id="60185"/>
    <lineage>
        <taxon>Eukaryota</taxon>
        <taxon>Fungi</taxon>
        <taxon>Fungi incertae sedis</taxon>
        <taxon>Mucoromycota</taxon>
        <taxon>Mucoromycotina</taxon>
        <taxon>Mucoromycetes</taxon>
        <taxon>Mucorales</taxon>
        <taxon>Lichtheimiaceae</taxon>
        <taxon>Phascolomyces</taxon>
    </lineage>
</organism>
<reference evidence="1" key="2">
    <citation type="submission" date="2023-02" db="EMBL/GenBank/DDBJ databases">
        <authorList>
            <consortium name="DOE Joint Genome Institute"/>
            <person name="Mondo S.J."/>
            <person name="Chang Y."/>
            <person name="Wang Y."/>
            <person name="Ahrendt S."/>
            <person name="Andreopoulos W."/>
            <person name="Barry K."/>
            <person name="Beard J."/>
            <person name="Benny G.L."/>
            <person name="Blankenship S."/>
            <person name="Bonito G."/>
            <person name="Cuomo C."/>
            <person name="Desiro A."/>
            <person name="Gervers K.A."/>
            <person name="Hundley H."/>
            <person name="Kuo A."/>
            <person name="LaButti K."/>
            <person name="Lang B.F."/>
            <person name="Lipzen A."/>
            <person name="O'Donnell K."/>
            <person name="Pangilinan J."/>
            <person name="Reynolds N."/>
            <person name="Sandor L."/>
            <person name="Smith M.W."/>
            <person name="Tsang A."/>
            <person name="Grigoriev I.V."/>
            <person name="Stajich J.E."/>
            <person name="Spatafora J.W."/>
        </authorList>
    </citation>
    <scope>NUCLEOTIDE SEQUENCE</scope>
    <source>
        <strain evidence="1">RSA 2281</strain>
    </source>
</reference>
<dbReference type="AlphaFoldDB" id="A0AAD5JRD6"/>
<dbReference type="EMBL" id="JAIXMP010000031">
    <property type="protein sequence ID" value="KAI9250929.1"/>
    <property type="molecule type" value="Genomic_DNA"/>
</dbReference>
<sequence>MVFRHLIEHGWNQIETLKVGLNDAVRICKNMETIEVINEGGFLLQSIKASLTPSNWFATNLCMICQTLPPNTLSQILINTPLLTYLYLASLRNFTESLNLIYNHAPQLQYLTLLVNDMAEYMSTTTYSRLQDERNDSAMGTGLKILSLQFSSEKQSGTHIDDVLELFVKRSHHSLLTLDIWYEDILTYPKTCSVLAEKGLPNLHVLRLVAGNKETTSNGRHRMISKFLSACPMLKHIQLEWHYLLDDYVYQVLGKLPHLTELHLFANEDDHDVNEKQRQPDLARDNQYHNETSAMTPMGASSTFFEKNQSLWSLHIESVYNLYYPDHILIDMMSNINKCQSLRKLDISRILFDNIPFVTFLESMKYSSIHTLKIQAPVKPIGKKELKALASIQHVEYLEIHDSKKARGEGFDKPRLFRLFQENQNNDHPFIVNLRSWVNINGWKRPSLPSTTPCNTECLTNVDIDKHQQKVKCLHKIYSIQELNDRSFYDKNDQTNYDVGNKILYKKVYCKECGCEHEQQTGYDVNGIYSDPQNDV</sequence>
<reference evidence="1" key="1">
    <citation type="journal article" date="2022" name="IScience">
        <title>Evolution of zygomycete secretomes and the origins of terrestrial fungal ecologies.</title>
        <authorList>
            <person name="Chang Y."/>
            <person name="Wang Y."/>
            <person name="Mondo S."/>
            <person name="Ahrendt S."/>
            <person name="Andreopoulos W."/>
            <person name="Barry K."/>
            <person name="Beard J."/>
            <person name="Benny G.L."/>
            <person name="Blankenship S."/>
            <person name="Bonito G."/>
            <person name="Cuomo C."/>
            <person name="Desiro A."/>
            <person name="Gervers K.A."/>
            <person name="Hundley H."/>
            <person name="Kuo A."/>
            <person name="LaButti K."/>
            <person name="Lang B.F."/>
            <person name="Lipzen A."/>
            <person name="O'Donnell K."/>
            <person name="Pangilinan J."/>
            <person name="Reynolds N."/>
            <person name="Sandor L."/>
            <person name="Smith M.E."/>
            <person name="Tsang A."/>
            <person name="Grigoriev I.V."/>
            <person name="Stajich J.E."/>
            <person name="Spatafora J.W."/>
        </authorList>
    </citation>
    <scope>NUCLEOTIDE SEQUENCE</scope>
    <source>
        <strain evidence="1">RSA 2281</strain>
    </source>
</reference>
<evidence type="ECO:0000313" key="2">
    <source>
        <dbReference type="Proteomes" id="UP001209540"/>
    </source>
</evidence>
<dbReference type="Proteomes" id="UP001209540">
    <property type="component" value="Unassembled WGS sequence"/>
</dbReference>
<dbReference type="Gene3D" id="3.80.10.10">
    <property type="entry name" value="Ribonuclease Inhibitor"/>
    <property type="match status" value="1"/>
</dbReference>
<evidence type="ECO:0000313" key="1">
    <source>
        <dbReference type="EMBL" id="KAI9250929.1"/>
    </source>
</evidence>
<protein>
    <submittedName>
        <fullName evidence="1">Uncharacterized protein</fullName>
    </submittedName>
</protein>
<gene>
    <name evidence="1" type="ORF">BDA99DRAFT_541575</name>
</gene>
<name>A0AAD5JRD6_9FUNG</name>
<keyword evidence="2" id="KW-1185">Reference proteome</keyword>
<dbReference type="SUPFAM" id="SSF52047">
    <property type="entry name" value="RNI-like"/>
    <property type="match status" value="1"/>
</dbReference>
<proteinExistence type="predicted"/>
<accession>A0AAD5JRD6</accession>
<comment type="caution">
    <text evidence="1">The sequence shown here is derived from an EMBL/GenBank/DDBJ whole genome shotgun (WGS) entry which is preliminary data.</text>
</comment>
<dbReference type="InterPro" id="IPR032675">
    <property type="entry name" value="LRR_dom_sf"/>
</dbReference>